<dbReference type="Proteomes" id="UP000799438">
    <property type="component" value="Unassembled WGS sequence"/>
</dbReference>
<keyword evidence="4" id="KW-0804">Transcription</keyword>
<sequence>MSSMITFAANNEFFRKRKRVHKACDHCKKRRKRCVHTFDGDDSGATYESPAGATAAAPSPRVSAPDGPDARRPANTNATDAPAPEPAQDPPPPPRRFIGYLNPEAVMRGQLRESDNQVGGWVQAADDDAEPLTTSGKNAQGTSSGPSSSVARALPAYLEAAGVYIEPDERHLESMCSIYFEYVNPLLPLVDQRSFYLELHGNKGSRMLRQAMCLVASRHEGVRQHLYLSNSTDLLEPRDYARRLYGALVAGVNARLEKNRITLIRILALMSLYSEGIDGADQASMHLVQAIHHAHTIGLHLDRQQSTDKLFWCLWSLDKVNASVSARPLYMHDRDNMQVESLTATPDQRRTPFGIWLQLAGVLDRVIGLYRPGTDPANTGIETDFPGFEDIIGDGGDRLRGPIVAALELFYHAVSMLSHKSRSITDPVARSTPSAVRQTLSAYRVISILSHEFPTDLPPVPIVPYALALAMSVAYRQFRRSKLQGHKLRAKHDLKTCCALLGRLRATWWCAGCMADLGKAALVKADKAMEQQQQPQTHQLAAPVYPGRRTSQHFREDDDGNDDTASDRTLPLLAQQPPQQQQQPPTSAPAPAPFAIPTLLAPQPQPQQQQQQQTHPYQRRPRPPTSADNTAGSTTLNSTTAPTTTTAPAASSNTSGSPCALLSLSDENSPDWLNFDAAFENMDALLGSGAAAAAGVGDFGGGALWEGMGMGVGDGAGAWGDRDGVLGLGFGFAEGGGGVGGAGSGTGREDEHEGESALGEGTGSGSGSGAGAVG</sequence>
<feature type="compositionally biased region" description="Low complexity" evidence="6">
    <location>
        <begin position="632"/>
        <end position="657"/>
    </location>
</feature>
<gene>
    <name evidence="8" type="ORF">K452DRAFT_356443</name>
</gene>
<dbReference type="PANTHER" id="PTHR47171:SF6">
    <property type="entry name" value="SPECIFIC TRANSCRIPTION FACTOR, PUTATIVE (AFU_ORTHOLOGUE AFUA_2G06130)-RELATED"/>
    <property type="match status" value="1"/>
</dbReference>
<dbReference type="CDD" id="cd12148">
    <property type="entry name" value="fungal_TF_MHR"/>
    <property type="match status" value="1"/>
</dbReference>
<dbReference type="Pfam" id="PF04082">
    <property type="entry name" value="Fungal_trans"/>
    <property type="match status" value="1"/>
</dbReference>
<feature type="region of interest" description="Disordered" evidence="6">
    <location>
        <begin position="737"/>
        <end position="774"/>
    </location>
</feature>
<feature type="compositionally biased region" description="Low complexity" evidence="6">
    <location>
        <begin position="595"/>
        <end position="616"/>
    </location>
</feature>
<dbReference type="GeneID" id="54303553"/>
<dbReference type="SMART" id="SM00906">
    <property type="entry name" value="Fungal_trans"/>
    <property type="match status" value="1"/>
</dbReference>
<dbReference type="InterPro" id="IPR007219">
    <property type="entry name" value="XnlR_reg_dom"/>
</dbReference>
<name>A0A6A6BNW6_9PEZI</name>
<feature type="compositionally biased region" description="Low complexity" evidence="6">
    <location>
        <begin position="45"/>
        <end position="60"/>
    </location>
</feature>
<evidence type="ECO:0000256" key="4">
    <source>
        <dbReference type="ARBA" id="ARBA00023163"/>
    </source>
</evidence>
<organism evidence="8 9">
    <name type="scientific">Aplosporella prunicola CBS 121167</name>
    <dbReference type="NCBI Taxonomy" id="1176127"/>
    <lineage>
        <taxon>Eukaryota</taxon>
        <taxon>Fungi</taxon>
        <taxon>Dikarya</taxon>
        <taxon>Ascomycota</taxon>
        <taxon>Pezizomycotina</taxon>
        <taxon>Dothideomycetes</taxon>
        <taxon>Dothideomycetes incertae sedis</taxon>
        <taxon>Botryosphaeriales</taxon>
        <taxon>Aplosporellaceae</taxon>
        <taxon>Aplosporella</taxon>
    </lineage>
</organism>
<protein>
    <recommendedName>
        <fullName evidence="7">Xylanolytic transcriptional activator regulatory domain-containing protein</fullName>
    </recommendedName>
</protein>
<evidence type="ECO:0000256" key="2">
    <source>
        <dbReference type="ARBA" id="ARBA00023015"/>
    </source>
</evidence>
<dbReference type="AlphaFoldDB" id="A0A6A6BNW6"/>
<dbReference type="GO" id="GO:0008270">
    <property type="term" value="F:zinc ion binding"/>
    <property type="evidence" value="ECO:0007669"/>
    <property type="project" value="InterPro"/>
</dbReference>
<evidence type="ECO:0000313" key="9">
    <source>
        <dbReference type="Proteomes" id="UP000799438"/>
    </source>
</evidence>
<feature type="region of interest" description="Disordered" evidence="6">
    <location>
        <begin position="529"/>
        <end position="657"/>
    </location>
</feature>
<dbReference type="EMBL" id="ML995478">
    <property type="protein sequence ID" value="KAF2145133.1"/>
    <property type="molecule type" value="Genomic_DNA"/>
</dbReference>
<feature type="compositionally biased region" description="Pro residues" evidence="6">
    <location>
        <begin position="83"/>
        <end position="95"/>
    </location>
</feature>
<feature type="compositionally biased region" description="Polar residues" evidence="6">
    <location>
        <begin position="132"/>
        <end position="149"/>
    </location>
</feature>
<dbReference type="InterPro" id="IPR001138">
    <property type="entry name" value="Zn2Cys6_DnaBD"/>
</dbReference>
<accession>A0A6A6BNW6</accession>
<dbReference type="InterPro" id="IPR052073">
    <property type="entry name" value="Amide_Lactam_Regulators"/>
</dbReference>
<keyword evidence="5" id="KW-0539">Nucleus</keyword>
<evidence type="ECO:0000256" key="3">
    <source>
        <dbReference type="ARBA" id="ARBA00023125"/>
    </source>
</evidence>
<dbReference type="GO" id="GO:0000981">
    <property type="term" value="F:DNA-binding transcription factor activity, RNA polymerase II-specific"/>
    <property type="evidence" value="ECO:0007669"/>
    <property type="project" value="InterPro"/>
</dbReference>
<feature type="compositionally biased region" description="Gly residues" evidence="6">
    <location>
        <begin position="737"/>
        <end position="746"/>
    </location>
</feature>
<dbReference type="PANTHER" id="PTHR47171">
    <property type="entry name" value="FARA-RELATED"/>
    <property type="match status" value="1"/>
</dbReference>
<evidence type="ECO:0000313" key="8">
    <source>
        <dbReference type="EMBL" id="KAF2145133.1"/>
    </source>
</evidence>
<dbReference type="RefSeq" id="XP_033400845.1">
    <property type="nucleotide sequence ID" value="XM_033546047.1"/>
</dbReference>
<feature type="compositionally biased region" description="Low complexity" evidence="6">
    <location>
        <begin position="73"/>
        <end position="82"/>
    </location>
</feature>
<keyword evidence="1" id="KW-0862">Zinc</keyword>
<evidence type="ECO:0000256" key="1">
    <source>
        <dbReference type="ARBA" id="ARBA00022833"/>
    </source>
</evidence>
<evidence type="ECO:0000256" key="5">
    <source>
        <dbReference type="ARBA" id="ARBA00023242"/>
    </source>
</evidence>
<dbReference type="OrthoDB" id="10031947at2759"/>
<feature type="compositionally biased region" description="Low complexity" evidence="6">
    <location>
        <begin position="569"/>
        <end position="585"/>
    </location>
</feature>
<evidence type="ECO:0000259" key="7">
    <source>
        <dbReference type="SMART" id="SM00906"/>
    </source>
</evidence>
<feature type="domain" description="Xylanolytic transcriptional activator regulatory" evidence="7">
    <location>
        <begin position="283"/>
        <end position="348"/>
    </location>
</feature>
<evidence type="ECO:0000256" key="6">
    <source>
        <dbReference type="SAM" id="MobiDB-lite"/>
    </source>
</evidence>
<keyword evidence="3" id="KW-0238">DNA-binding</keyword>
<reference evidence="8" key="1">
    <citation type="journal article" date="2020" name="Stud. Mycol.">
        <title>101 Dothideomycetes genomes: a test case for predicting lifestyles and emergence of pathogens.</title>
        <authorList>
            <person name="Haridas S."/>
            <person name="Albert R."/>
            <person name="Binder M."/>
            <person name="Bloem J."/>
            <person name="Labutti K."/>
            <person name="Salamov A."/>
            <person name="Andreopoulos B."/>
            <person name="Baker S."/>
            <person name="Barry K."/>
            <person name="Bills G."/>
            <person name="Bluhm B."/>
            <person name="Cannon C."/>
            <person name="Castanera R."/>
            <person name="Culley D."/>
            <person name="Daum C."/>
            <person name="Ezra D."/>
            <person name="Gonzalez J."/>
            <person name="Henrissat B."/>
            <person name="Kuo A."/>
            <person name="Liang C."/>
            <person name="Lipzen A."/>
            <person name="Lutzoni F."/>
            <person name="Magnuson J."/>
            <person name="Mondo S."/>
            <person name="Nolan M."/>
            <person name="Ohm R."/>
            <person name="Pangilinan J."/>
            <person name="Park H.-J."/>
            <person name="Ramirez L."/>
            <person name="Alfaro M."/>
            <person name="Sun H."/>
            <person name="Tritt A."/>
            <person name="Yoshinaga Y."/>
            <person name="Zwiers L.-H."/>
            <person name="Turgeon B."/>
            <person name="Goodwin S."/>
            <person name="Spatafora J."/>
            <person name="Crous P."/>
            <person name="Grigoriev I."/>
        </authorList>
    </citation>
    <scope>NUCLEOTIDE SEQUENCE</scope>
    <source>
        <strain evidence="8">CBS 121167</strain>
    </source>
</reference>
<dbReference type="GO" id="GO:0006351">
    <property type="term" value="P:DNA-templated transcription"/>
    <property type="evidence" value="ECO:0007669"/>
    <property type="project" value="InterPro"/>
</dbReference>
<proteinExistence type="predicted"/>
<feature type="region of interest" description="Disordered" evidence="6">
    <location>
        <begin position="128"/>
        <end position="149"/>
    </location>
</feature>
<dbReference type="GO" id="GO:0003677">
    <property type="term" value="F:DNA binding"/>
    <property type="evidence" value="ECO:0007669"/>
    <property type="project" value="UniProtKB-KW"/>
</dbReference>
<feature type="compositionally biased region" description="Gly residues" evidence="6">
    <location>
        <begin position="760"/>
        <end position="774"/>
    </location>
</feature>
<keyword evidence="9" id="KW-1185">Reference proteome</keyword>
<feature type="region of interest" description="Disordered" evidence="6">
    <location>
        <begin position="37"/>
        <end position="99"/>
    </location>
</feature>
<dbReference type="CDD" id="cd00067">
    <property type="entry name" value="GAL4"/>
    <property type="match status" value="1"/>
</dbReference>
<keyword evidence="2" id="KW-0805">Transcription regulation</keyword>